<evidence type="ECO:0000313" key="1">
    <source>
        <dbReference type="EMBL" id="KAH9001578.1"/>
    </source>
</evidence>
<dbReference type="Proteomes" id="UP001201163">
    <property type="component" value="Unassembled WGS sequence"/>
</dbReference>
<reference evidence="1" key="1">
    <citation type="submission" date="2022-01" db="EMBL/GenBank/DDBJ databases">
        <title>Comparative genomics reveals a dynamic genome evolution in the ectomycorrhizal milk-cap (Lactarius) mushrooms.</title>
        <authorList>
            <consortium name="DOE Joint Genome Institute"/>
            <person name="Lebreton A."/>
            <person name="Tang N."/>
            <person name="Kuo A."/>
            <person name="LaButti K."/>
            <person name="Drula E."/>
            <person name="Barry K."/>
            <person name="Clum A."/>
            <person name="Lipzen A."/>
            <person name="Mousain D."/>
            <person name="Ng V."/>
            <person name="Wang R."/>
            <person name="Wang X."/>
            <person name="Dai Y."/>
            <person name="Henrissat B."/>
            <person name="Grigoriev I.V."/>
            <person name="Guerin-Laguette A."/>
            <person name="Yu F."/>
            <person name="Martin F.M."/>
        </authorList>
    </citation>
    <scope>NUCLEOTIDE SEQUENCE</scope>
    <source>
        <strain evidence="1">QP</strain>
    </source>
</reference>
<dbReference type="EMBL" id="JAKELL010000001">
    <property type="protein sequence ID" value="KAH9001578.1"/>
    <property type="molecule type" value="Genomic_DNA"/>
</dbReference>
<dbReference type="InterPro" id="IPR011047">
    <property type="entry name" value="Quinoprotein_ADH-like_sf"/>
</dbReference>
<dbReference type="AlphaFoldDB" id="A0AAD4LR77"/>
<proteinExistence type="predicted"/>
<dbReference type="SUPFAM" id="SSF50998">
    <property type="entry name" value="Quinoprotein alcohol dehydrogenase-like"/>
    <property type="match status" value="1"/>
</dbReference>
<comment type="caution">
    <text evidence="1">The sequence shown here is derived from an EMBL/GenBank/DDBJ whole genome shotgun (WGS) entry which is preliminary data.</text>
</comment>
<dbReference type="Gene3D" id="2.130.10.10">
    <property type="entry name" value="YVTN repeat-like/Quinoprotein amine dehydrogenase"/>
    <property type="match status" value="1"/>
</dbReference>
<dbReference type="InterPro" id="IPR015943">
    <property type="entry name" value="WD40/YVTN_repeat-like_dom_sf"/>
</dbReference>
<accession>A0AAD4LR77</accession>
<gene>
    <name evidence="1" type="ORF">EDB92DRAFT_1788006</name>
</gene>
<evidence type="ECO:0000313" key="2">
    <source>
        <dbReference type="Proteomes" id="UP001201163"/>
    </source>
</evidence>
<keyword evidence="2" id="KW-1185">Reference proteome</keyword>
<protein>
    <submittedName>
        <fullName evidence="1">Uncharacterized protein</fullName>
    </submittedName>
</protein>
<sequence length="273" mass="29871">MDDDAGLLALCADGALLRWTRPAGDTPPRTHDVWNWNLIAEPAIGTALDDAPTALAYRRDRIAVSFPKFGVRIWLMKQAGSWQSHRPINRQNVTALEFIDDGGVLLGGTKDGVFWHCPMPDGTLRVYNFFKARIRGIDVLPTGTHALVSQQVGRAHLVAIAQDGDCGKITQVYTVAPDLLSDAVYEANALFVGRDDAVLYGSASGYLFAWDKTSARVLWGLDHGEGMYPGKLTQRTNSHSEKGCVVQAIGVSYEKLPDTPETALIAEHREMPL</sequence>
<name>A0AAD4LR77_9AGAM</name>
<organism evidence="1 2">
    <name type="scientific">Lactarius akahatsu</name>
    <dbReference type="NCBI Taxonomy" id="416441"/>
    <lineage>
        <taxon>Eukaryota</taxon>
        <taxon>Fungi</taxon>
        <taxon>Dikarya</taxon>
        <taxon>Basidiomycota</taxon>
        <taxon>Agaricomycotina</taxon>
        <taxon>Agaricomycetes</taxon>
        <taxon>Russulales</taxon>
        <taxon>Russulaceae</taxon>
        <taxon>Lactarius</taxon>
    </lineage>
</organism>